<dbReference type="EMBL" id="JALLPJ020001396">
    <property type="protein sequence ID" value="KAL3765799.1"/>
    <property type="molecule type" value="Genomic_DNA"/>
</dbReference>
<feature type="domain" description="THH1/TOM1/TOM3" evidence="2">
    <location>
        <begin position="112"/>
        <end position="241"/>
    </location>
</feature>
<dbReference type="InterPro" id="IPR009457">
    <property type="entry name" value="THH1/TOM1/TOM3_dom"/>
</dbReference>
<dbReference type="Pfam" id="PF06454">
    <property type="entry name" value="THH1_TOM1-3_dom"/>
    <property type="match status" value="1"/>
</dbReference>
<protein>
    <recommendedName>
        <fullName evidence="2">THH1/TOM1/TOM3 domain-containing protein</fullName>
    </recommendedName>
</protein>
<feature type="transmembrane region" description="Helical" evidence="1">
    <location>
        <begin position="156"/>
        <end position="178"/>
    </location>
</feature>
<feature type="transmembrane region" description="Helical" evidence="1">
    <location>
        <begin position="118"/>
        <end position="135"/>
    </location>
</feature>
<keyword evidence="4" id="KW-1185">Reference proteome</keyword>
<feature type="transmembrane region" description="Helical" evidence="1">
    <location>
        <begin position="190"/>
        <end position="213"/>
    </location>
</feature>
<keyword evidence="1" id="KW-0812">Transmembrane</keyword>
<evidence type="ECO:0000313" key="4">
    <source>
        <dbReference type="Proteomes" id="UP001530400"/>
    </source>
</evidence>
<proteinExistence type="predicted"/>
<feature type="transmembrane region" description="Helical" evidence="1">
    <location>
        <begin position="269"/>
        <end position="291"/>
    </location>
</feature>
<keyword evidence="1" id="KW-0472">Membrane</keyword>
<accession>A0ABD3MP70</accession>
<comment type="caution">
    <text evidence="3">The sequence shown here is derived from an EMBL/GenBank/DDBJ whole genome shotgun (WGS) entry which is preliminary data.</text>
</comment>
<reference evidence="3 4" key="1">
    <citation type="submission" date="2024-10" db="EMBL/GenBank/DDBJ databases">
        <title>Updated reference genomes for cyclostephanoid diatoms.</title>
        <authorList>
            <person name="Roberts W.R."/>
            <person name="Alverson A.J."/>
        </authorList>
    </citation>
    <scope>NUCLEOTIDE SEQUENCE [LARGE SCALE GENOMIC DNA]</scope>
    <source>
        <strain evidence="3 4">AJA010-31</strain>
    </source>
</reference>
<organism evidence="3 4">
    <name type="scientific">Cyclotella atomus</name>
    <dbReference type="NCBI Taxonomy" id="382360"/>
    <lineage>
        <taxon>Eukaryota</taxon>
        <taxon>Sar</taxon>
        <taxon>Stramenopiles</taxon>
        <taxon>Ochrophyta</taxon>
        <taxon>Bacillariophyta</taxon>
        <taxon>Coscinodiscophyceae</taxon>
        <taxon>Thalassiosirophycidae</taxon>
        <taxon>Stephanodiscales</taxon>
        <taxon>Stephanodiscaceae</taxon>
        <taxon>Cyclotella</taxon>
    </lineage>
</organism>
<sequence length="339" mass="38033">MNSDPTVTINVDLFTVSLLLASLLFAFCLVLAKRKYVFLRRVSGSQLDTKKLLILSAATACFLRIMSFVGVIAMDIANVRAHYSLAPVSSHPSEGQQTTAIEKNQSFYDSAMTVLFDLPNAIVISTYVLLTLVWAECSLLSRLHTESSVRWRKKWLVWYTIFNSGLYATQIILYLLIFAGGDSVAVVRNIVNVAMAGLNLTAVFLVLMLYLYLGVSFSGYPFRSHNARESIRKISKVMLFWSLTRIVWGTSMLIIYIRDVDLLRPSQGGWAPICFLLLLILCEISPIIILMDYSFMTIFEFDRAASTRDMPEMTSDTNFIEQAGHKSCAAAEPLLNDLP</sequence>
<feature type="transmembrane region" description="Helical" evidence="1">
    <location>
        <begin position="13"/>
        <end position="32"/>
    </location>
</feature>
<evidence type="ECO:0000313" key="3">
    <source>
        <dbReference type="EMBL" id="KAL3765799.1"/>
    </source>
</evidence>
<feature type="transmembrane region" description="Helical" evidence="1">
    <location>
        <begin position="234"/>
        <end position="257"/>
    </location>
</feature>
<dbReference type="Proteomes" id="UP001530400">
    <property type="component" value="Unassembled WGS sequence"/>
</dbReference>
<keyword evidence="1" id="KW-1133">Transmembrane helix</keyword>
<feature type="transmembrane region" description="Helical" evidence="1">
    <location>
        <begin position="52"/>
        <end position="74"/>
    </location>
</feature>
<dbReference type="AlphaFoldDB" id="A0ABD3MP70"/>
<evidence type="ECO:0000259" key="2">
    <source>
        <dbReference type="Pfam" id="PF06454"/>
    </source>
</evidence>
<evidence type="ECO:0000256" key="1">
    <source>
        <dbReference type="SAM" id="Phobius"/>
    </source>
</evidence>
<name>A0ABD3MP70_9STRA</name>
<gene>
    <name evidence="3" type="ORF">ACHAWO_011746</name>
</gene>